<protein>
    <submittedName>
        <fullName evidence="1">Uncharacterized protein</fullName>
    </submittedName>
</protein>
<dbReference type="EMBL" id="JABBWE010000049">
    <property type="protein sequence ID" value="KAG1790543.1"/>
    <property type="molecule type" value="Genomic_DNA"/>
</dbReference>
<organism evidence="1 2">
    <name type="scientific">Suillus plorans</name>
    <dbReference type="NCBI Taxonomy" id="116603"/>
    <lineage>
        <taxon>Eukaryota</taxon>
        <taxon>Fungi</taxon>
        <taxon>Dikarya</taxon>
        <taxon>Basidiomycota</taxon>
        <taxon>Agaricomycotina</taxon>
        <taxon>Agaricomycetes</taxon>
        <taxon>Agaricomycetidae</taxon>
        <taxon>Boletales</taxon>
        <taxon>Suillineae</taxon>
        <taxon>Suillaceae</taxon>
        <taxon>Suillus</taxon>
    </lineage>
</organism>
<reference evidence="1" key="1">
    <citation type="journal article" date="2020" name="New Phytol.">
        <title>Comparative genomics reveals dynamic genome evolution in host specialist ectomycorrhizal fungi.</title>
        <authorList>
            <person name="Lofgren L.A."/>
            <person name="Nguyen N.H."/>
            <person name="Vilgalys R."/>
            <person name="Ruytinx J."/>
            <person name="Liao H.L."/>
            <person name="Branco S."/>
            <person name="Kuo A."/>
            <person name="LaButti K."/>
            <person name="Lipzen A."/>
            <person name="Andreopoulos W."/>
            <person name="Pangilinan J."/>
            <person name="Riley R."/>
            <person name="Hundley H."/>
            <person name="Na H."/>
            <person name="Barry K."/>
            <person name="Grigoriev I.V."/>
            <person name="Stajich J.E."/>
            <person name="Kennedy P.G."/>
        </authorList>
    </citation>
    <scope>NUCLEOTIDE SEQUENCE</scope>
    <source>
        <strain evidence="1">S12</strain>
    </source>
</reference>
<dbReference type="RefSeq" id="XP_041157505.1">
    <property type="nucleotide sequence ID" value="XM_041296742.1"/>
</dbReference>
<gene>
    <name evidence="1" type="ORF">HD556DRAFT_1218403</name>
</gene>
<keyword evidence="2" id="KW-1185">Reference proteome</keyword>
<dbReference type="AlphaFoldDB" id="A0A9P7DFB3"/>
<dbReference type="OrthoDB" id="2800503at2759"/>
<evidence type="ECO:0000313" key="2">
    <source>
        <dbReference type="Proteomes" id="UP000719766"/>
    </source>
</evidence>
<dbReference type="Proteomes" id="UP000719766">
    <property type="component" value="Unassembled WGS sequence"/>
</dbReference>
<comment type="caution">
    <text evidence="1">The sequence shown here is derived from an EMBL/GenBank/DDBJ whole genome shotgun (WGS) entry which is preliminary data.</text>
</comment>
<sequence>LRSVTQYRNGGTIIEMIAEEAAVYIKRQEIKDEFIKALDPTAVIKDRAYPVIIQFVPLTFNPSDQTQIQDMEQENKWEPGTITSAKWVKPPSKCSPTQQVAHLLITLKDPNTAN</sequence>
<accession>A0A9P7DFB3</accession>
<feature type="non-terminal residue" evidence="1">
    <location>
        <position position="114"/>
    </location>
</feature>
<feature type="non-terminal residue" evidence="1">
    <location>
        <position position="1"/>
    </location>
</feature>
<dbReference type="GeneID" id="64590506"/>
<proteinExistence type="predicted"/>
<name>A0A9P7DFB3_9AGAM</name>
<evidence type="ECO:0000313" key="1">
    <source>
        <dbReference type="EMBL" id="KAG1790543.1"/>
    </source>
</evidence>